<organism evidence="2 3">
    <name type="scientific">Encephalitozoon intestinalis (strain ATCC 50506)</name>
    <name type="common">Microsporidian parasite</name>
    <name type="synonym">Septata intestinalis</name>
    <dbReference type="NCBI Taxonomy" id="876142"/>
    <lineage>
        <taxon>Eukaryota</taxon>
        <taxon>Fungi</taxon>
        <taxon>Fungi incertae sedis</taxon>
        <taxon>Microsporidia</taxon>
        <taxon>Unikaryonidae</taxon>
        <taxon>Encephalitozoon</taxon>
    </lineage>
</organism>
<dbReference type="Gene3D" id="2.30.30.100">
    <property type="match status" value="1"/>
</dbReference>
<dbReference type="InterPro" id="IPR010920">
    <property type="entry name" value="LSM_dom_sf"/>
</dbReference>
<accession>E0S7N5</accession>
<dbReference type="SUPFAM" id="SSF50182">
    <property type="entry name" value="Sm-like ribonucleoproteins"/>
    <property type="match status" value="1"/>
</dbReference>
<sequence>MDNTLYTAFIGKAVKVKICDGSEFRGTSAAIDAYLNISLESVFYLQKGQEPRYYSSLFIKGSYIDHIALDV</sequence>
<dbReference type="GeneID" id="9697888"/>
<dbReference type="AlphaFoldDB" id="E0S7N5"/>
<dbReference type="RefSeq" id="XP_003073074.1">
    <property type="nucleotide sequence ID" value="XM_003073028.1"/>
</dbReference>
<evidence type="ECO:0000313" key="3">
    <source>
        <dbReference type="Proteomes" id="UP000002313"/>
    </source>
</evidence>
<dbReference type="HOGENOM" id="CLU_187872_0_0_1"/>
<reference evidence="2 3" key="2">
    <citation type="journal article" date="2012" name="Proc. Natl. Acad. Sci. U.S.A.">
        <title>Gain and loss of multiple functionally related, horizontally transferred genes in the reduced genomes of two microsporidian parasites.</title>
        <authorList>
            <person name="Pombert J.-F."/>
            <person name="Selman M."/>
            <person name="Burki F."/>
            <person name="Bardell F.T."/>
            <person name="Farinelli L."/>
            <person name="Solter L.F."/>
            <person name="Whitman D.W."/>
            <person name="Weiss L.M."/>
            <person name="Corradi N."/>
            <person name="Keeling P.J."/>
        </authorList>
    </citation>
    <scope>NUCLEOTIDE SEQUENCE [LARGE SCALE GENOMIC DNA]</scope>
    <source>
        <strain evidence="2 3">ATCC 50506</strain>
    </source>
</reference>
<dbReference type="GO" id="GO:1990904">
    <property type="term" value="C:ribonucleoprotein complex"/>
    <property type="evidence" value="ECO:0007669"/>
    <property type="project" value="UniProtKB-KW"/>
</dbReference>
<name>E0S7N5_ENCIT</name>
<feature type="domain" description="Sm" evidence="1">
    <location>
        <begin position="7"/>
        <end position="64"/>
    </location>
</feature>
<dbReference type="Pfam" id="PF01423">
    <property type="entry name" value="LSM"/>
    <property type="match status" value="1"/>
</dbReference>
<keyword evidence="2" id="KW-0687">Ribonucleoprotein</keyword>
<dbReference type="InterPro" id="IPR001163">
    <property type="entry name" value="Sm_dom_euk/arc"/>
</dbReference>
<keyword evidence="3" id="KW-1185">Reference proteome</keyword>
<reference evidence="2 3" key="1">
    <citation type="journal article" date="2010" name="Nat. Commun.">
        <title>The complete sequence of the smallest known nuclear genome from the microsporidian Encephalitozoon intestinalis.</title>
        <authorList>
            <person name="Corradi N."/>
            <person name="Pombert J.-F."/>
            <person name="Farinelli L."/>
            <person name="Didier E.S."/>
            <person name="Keeling P.J."/>
        </authorList>
    </citation>
    <scope>NUCLEOTIDE SEQUENCE [LARGE SCALE GENOMIC DNA]</scope>
    <source>
        <strain evidence="2 3">ATCC 50506</strain>
    </source>
</reference>
<evidence type="ECO:0000259" key="1">
    <source>
        <dbReference type="Pfam" id="PF01423"/>
    </source>
</evidence>
<gene>
    <name evidence="2" type="ORF">Eint_061070</name>
</gene>
<dbReference type="VEuPathDB" id="MicrosporidiaDB:Eint_061070"/>
<dbReference type="KEGG" id="ein:Eint_061070"/>
<protein>
    <submittedName>
        <fullName evidence="2">U6-snRNA associated small nuclear ribonucleoprotein</fullName>
    </submittedName>
</protein>
<proteinExistence type="predicted"/>
<dbReference type="Proteomes" id="UP000002313">
    <property type="component" value="Chromosome VI"/>
</dbReference>
<dbReference type="OrthoDB" id="2020720at2759"/>
<evidence type="ECO:0000313" key="2">
    <source>
        <dbReference type="EMBL" id="ADM11714.1"/>
    </source>
</evidence>
<dbReference type="EMBL" id="CP001947">
    <property type="protein sequence ID" value="ADM11714.1"/>
    <property type="molecule type" value="Genomic_DNA"/>
</dbReference>